<reference evidence="2" key="1">
    <citation type="journal article" date="2023" name="Front. Mar. Sci.">
        <title>A new Merluccius polli reference genome to investigate the effects of global change in West African waters.</title>
        <authorList>
            <person name="Mateo J.L."/>
            <person name="Blanco-Fernandez C."/>
            <person name="Garcia-Vazquez E."/>
            <person name="Machado-Schiaffino G."/>
        </authorList>
    </citation>
    <scope>NUCLEOTIDE SEQUENCE</scope>
    <source>
        <strain evidence="2">C29</strain>
        <tissue evidence="2">Fin</tissue>
    </source>
</reference>
<gene>
    <name evidence="2" type="ORF">N1851_029395</name>
</gene>
<feature type="compositionally biased region" description="Basic and acidic residues" evidence="1">
    <location>
        <begin position="141"/>
        <end position="161"/>
    </location>
</feature>
<evidence type="ECO:0000256" key="1">
    <source>
        <dbReference type="SAM" id="MobiDB-lite"/>
    </source>
</evidence>
<comment type="caution">
    <text evidence="2">The sequence shown here is derived from an EMBL/GenBank/DDBJ whole genome shotgun (WGS) entry which is preliminary data.</text>
</comment>
<proteinExistence type="predicted"/>
<keyword evidence="3" id="KW-1185">Reference proteome</keyword>
<sequence>MYVSEQRATSLEKAAVLADEYVLTHKVRDKPRKAETVNRANSPPESSSQRQSDSSQNSSSDVRNDIAGGEIWGKSGQFPEVVAVPLSSEEDECGYVFREGVLMRKWEPRNVPDDWQAVLQTVVVVVVWFITNTCGAQWLQSERREEGEVEEERGGLPEHTDPLGGGGGGGGESQEQEEEE</sequence>
<dbReference type="AlphaFoldDB" id="A0AA47M752"/>
<organism evidence="2 3">
    <name type="scientific">Merluccius polli</name>
    <name type="common">Benguela hake</name>
    <name type="synonym">Merluccius cadenati</name>
    <dbReference type="NCBI Taxonomy" id="89951"/>
    <lineage>
        <taxon>Eukaryota</taxon>
        <taxon>Metazoa</taxon>
        <taxon>Chordata</taxon>
        <taxon>Craniata</taxon>
        <taxon>Vertebrata</taxon>
        <taxon>Euteleostomi</taxon>
        <taxon>Actinopterygii</taxon>
        <taxon>Neopterygii</taxon>
        <taxon>Teleostei</taxon>
        <taxon>Neoteleostei</taxon>
        <taxon>Acanthomorphata</taxon>
        <taxon>Zeiogadaria</taxon>
        <taxon>Gadariae</taxon>
        <taxon>Gadiformes</taxon>
        <taxon>Gadoidei</taxon>
        <taxon>Merlucciidae</taxon>
        <taxon>Merluccius</taxon>
    </lineage>
</organism>
<feature type="region of interest" description="Disordered" evidence="1">
    <location>
        <begin position="28"/>
        <end position="73"/>
    </location>
</feature>
<evidence type="ECO:0000313" key="2">
    <source>
        <dbReference type="EMBL" id="KAK0134888.1"/>
    </source>
</evidence>
<dbReference type="Proteomes" id="UP001174136">
    <property type="component" value="Unassembled WGS sequence"/>
</dbReference>
<feature type="region of interest" description="Disordered" evidence="1">
    <location>
        <begin position="141"/>
        <end position="180"/>
    </location>
</feature>
<evidence type="ECO:0000313" key="3">
    <source>
        <dbReference type="Proteomes" id="UP001174136"/>
    </source>
</evidence>
<name>A0AA47M752_MERPO</name>
<dbReference type="EMBL" id="JAOPHQ010005544">
    <property type="protein sequence ID" value="KAK0134888.1"/>
    <property type="molecule type" value="Genomic_DNA"/>
</dbReference>
<feature type="compositionally biased region" description="Low complexity" evidence="1">
    <location>
        <begin position="46"/>
        <end position="61"/>
    </location>
</feature>
<feature type="compositionally biased region" description="Gly residues" evidence="1">
    <location>
        <begin position="163"/>
        <end position="172"/>
    </location>
</feature>
<protein>
    <submittedName>
        <fullName evidence="2">Uncharacterized protein</fullName>
    </submittedName>
</protein>
<accession>A0AA47M752</accession>